<comment type="similarity">
    <text evidence="2 14">Belongs to the PPP phosphatase family.</text>
</comment>
<dbReference type="InterPro" id="IPR019156">
    <property type="entry name" value="Ataxin-10_domain"/>
</dbReference>
<dbReference type="Pfam" id="PF00149">
    <property type="entry name" value="Metallophos"/>
    <property type="match status" value="1"/>
</dbReference>
<evidence type="ECO:0000256" key="8">
    <source>
        <dbReference type="ARBA" id="ARBA00022837"/>
    </source>
</evidence>
<feature type="domain" description="EF-hand" evidence="15">
    <location>
        <begin position="1108"/>
        <end position="1143"/>
    </location>
</feature>
<dbReference type="InterPro" id="IPR010347">
    <property type="entry name" value="Tdp1"/>
</dbReference>
<dbReference type="Proteomes" id="UP001142055">
    <property type="component" value="Chromosome 3"/>
</dbReference>
<dbReference type="PANTHER" id="PTHR12415">
    <property type="entry name" value="TYROSYL-DNA PHOSPHODIESTERASE 1"/>
    <property type="match status" value="1"/>
</dbReference>
<evidence type="ECO:0000256" key="7">
    <source>
        <dbReference type="ARBA" id="ARBA00022801"/>
    </source>
</evidence>
<feature type="binding site" evidence="13">
    <location>
        <position position="367"/>
    </location>
    <ligand>
        <name>substrate</name>
    </ligand>
</feature>
<dbReference type="SMART" id="SM00156">
    <property type="entry name" value="PP2Ac"/>
    <property type="match status" value="1"/>
</dbReference>
<proteinExistence type="inferred from homology"/>
<comment type="similarity">
    <text evidence="4">Belongs to the tyrosyl-DNA phosphodiesterase family.</text>
</comment>
<dbReference type="InterPro" id="IPR018247">
    <property type="entry name" value="EF_Hand_1_Ca_BS"/>
</dbReference>
<evidence type="ECO:0000259" key="15">
    <source>
        <dbReference type="PROSITE" id="PS50222"/>
    </source>
</evidence>
<dbReference type="Pfam" id="PF10283">
    <property type="entry name" value="zf-CCHH"/>
    <property type="match status" value="1"/>
</dbReference>
<evidence type="ECO:0000256" key="5">
    <source>
        <dbReference type="ARBA" id="ARBA00022722"/>
    </source>
</evidence>
<evidence type="ECO:0000313" key="17">
    <source>
        <dbReference type="Proteomes" id="UP001142055"/>
    </source>
</evidence>
<keyword evidence="17" id="KW-1185">Reference proteome</keyword>
<accession>A0A9Q0M577</accession>
<evidence type="ECO:0000313" key="16">
    <source>
        <dbReference type="EMBL" id="KAJ6217595.1"/>
    </source>
</evidence>
<keyword evidence="7 14" id="KW-0378">Hydrolase</keyword>
<dbReference type="InterPro" id="IPR002048">
    <property type="entry name" value="EF_hand_dom"/>
</dbReference>
<gene>
    <name evidence="16" type="ORF">RDWZM_008752</name>
</gene>
<comment type="catalytic activity">
    <reaction evidence="14">
        <text>O-phospho-L-threonyl-[protein] + H2O = L-threonyl-[protein] + phosphate</text>
        <dbReference type="Rhea" id="RHEA:47004"/>
        <dbReference type="Rhea" id="RHEA-COMP:11060"/>
        <dbReference type="Rhea" id="RHEA-COMP:11605"/>
        <dbReference type="ChEBI" id="CHEBI:15377"/>
        <dbReference type="ChEBI" id="CHEBI:30013"/>
        <dbReference type="ChEBI" id="CHEBI:43474"/>
        <dbReference type="ChEBI" id="CHEBI:61977"/>
        <dbReference type="EC" id="3.1.3.16"/>
    </reaction>
</comment>
<dbReference type="GO" id="GO:0017005">
    <property type="term" value="F:3'-tyrosyl-DNA phosphodiesterase activity"/>
    <property type="evidence" value="ECO:0007669"/>
    <property type="project" value="TreeGrafter"/>
</dbReference>
<dbReference type="GO" id="GO:0004722">
    <property type="term" value="F:protein serine/threonine phosphatase activity"/>
    <property type="evidence" value="ECO:0007669"/>
    <property type="project" value="UniProtKB-EC"/>
</dbReference>
<comment type="subcellular location">
    <subcellularLocation>
        <location evidence="1">Nucleus</location>
    </subcellularLocation>
</comment>
<dbReference type="PROSITE" id="PS00125">
    <property type="entry name" value="SER_THR_PHOSPHATASE"/>
    <property type="match status" value="1"/>
</dbReference>
<name>A0A9Q0M577_BLOTA</name>
<keyword evidence="8" id="KW-0106">Calcium</keyword>
<evidence type="ECO:0000256" key="6">
    <source>
        <dbReference type="ARBA" id="ARBA00022763"/>
    </source>
</evidence>
<evidence type="ECO:0000256" key="4">
    <source>
        <dbReference type="ARBA" id="ARBA00010205"/>
    </source>
</evidence>
<evidence type="ECO:0000256" key="11">
    <source>
        <dbReference type="ARBA" id="ARBA00023242"/>
    </source>
</evidence>
<dbReference type="InterPro" id="IPR016024">
    <property type="entry name" value="ARM-type_fold"/>
</dbReference>
<reference evidence="16" key="1">
    <citation type="submission" date="2022-12" db="EMBL/GenBank/DDBJ databases">
        <title>Genome assemblies of Blomia tropicalis.</title>
        <authorList>
            <person name="Cui Y."/>
        </authorList>
    </citation>
    <scope>NUCLEOTIDE SEQUENCE</scope>
    <source>
        <tissue evidence="16">Adult mites</tissue>
    </source>
</reference>
<dbReference type="Gene3D" id="1.10.238.10">
    <property type="entry name" value="EF-hand"/>
    <property type="match status" value="1"/>
</dbReference>
<dbReference type="Gene3D" id="3.60.21.10">
    <property type="match status" value="1"/>
</dbReference>
<dbReference type="InterPro" id="IPR011989">
    <property type="entry name" value="ARM-like"/>
</dbReference>
<sequence length="1506" mass="174881">MNNLPQCTFGARCRRREPTHFLELSHPQSVIESLVQFYQNAALEAQTSTTSLCPHNYPSRDTTKIGNNIVVKCNVYCKVLREPTRFPLSNQHVEFSNIQNTKSNKRKSIEVIELDGTELGTIQENQNRRNTEVNVNMNSTFHVKEEQHLCIDLESDSEDNLNNVNNSSNLSLTKNKVTKPKATYAMDQSFINNSGINNQHDASQVSERSYRNSLSSNTFESNTFESNTFESNTFESNTFESNYLPSFNDFKKLFNFENNFGFFLSQIDELDITSSIDRIKMSDIFNELHGELIESAHFTSSCELHWLLKQYPARWQNKPLYLFFGYHNIEEYTLWENQLTNLPFTIADKIHLCGERLNDPRGRHNSKMMMLLFGNGLRLVTLTANLTQADWTNKTQGIWVSPILPIKNPYKDEICKTNFKECLLDYLNNYVTRHAQKWKKIVENHDFSSVLVSLVTSVPGAHRDDQRCSYGHMKLRQMLNASSKLICDSTNWQIVCQISSIGELFKHQSNSNWFVDQFTTSLTSSLSYIKPSVNVVFPSVENVRRSLDGYNASLQYSRGIAMKKDQAFLRNHFNIWKSDSCQRTTAMPGLSTYCRLNQDSTKMSWFLLTTANLLKEDWGDLQRNASELHIHSFEIGVLFLPRLLCKSDYFEVNDLNSYKPNYFPLPFDVPLSLYKKNIDQEWISDLNYSDKADKNDILFEMKIDDDVKCSSNNIFSTKCVEFLIDIYQDEIGMFINAASFGTIESYCTHNKFLVCKLSSLLLKVLTSGDHYRDIIKDKKILFENLVKLLKAVQLLGRNDPNSLFASKSRLADVNQDNEIDCSVYGFKRDIIGLIANMVYQNTEAQNYLRISDGLATLLDCAKIDSRNPFVLQWSILAIRNALEHNSENQQFVSQLNQHEILNDDLISQINSNIWRVQQPRTNRFVSRYIWTISSKTCCTDHGSIKWFGSDEIITALKVDVELYDSVKIWGKECFSLLNFETTINSCPILHEISIEDIINTLYKDELSLLNHSGCEERDLEIILNEFIVHCYPSETMSFASFCEFYCKLWCQHDQYQLIWINICRIFNAFNETSEYGLTFRDLIIGMILVDQNSIFTIQNQTNQHAKLLYDRRISYIFRYYDLNHDKHLDAMELKQILNDYANEMEESCHLHPYLDNETKRHDVAENLIKQFSSNNCSLNVQEIKVAMKSLADKLLSMDEELSDIFKVIFHLNLNISQISCKFNYRQVLKRSERLSFVNHDINLIKCSSCVRRKFWISDLVVYLTKDGHIYNTIRLNSPNCIPFRVDTPEIDIFVRANDIIYRLFRFGSVLFNITTNGECTNTEKDNLMSTWFFETCQEMYQAIKYITREVTSPCYIFGDLHGNLNDLLKYARLFWPGSSFFNNSKYIFLGDYVDRGQWGIEVVIFLFCFKILAPNNFILLRGNHEIRQVQENFTFFAECKSRLTIDCWEMINNCFDCLPIAAIVDDRIFCSHAGIPSSITSIDWLYSVPCPLNDPQMQSSATWELL</sequence>
<evidence type="ECO:0000256" key="2">
    <source>
        <dbReference type="ARBA" id="ARBA00008294"/>
    </source>
</evidence>
<keyword evidence="5" id="KW-0540">Nuclease</keyword>
<dbReference type="InterPro" id="IPR004843">
    <property type="entry name" value="Calcineurin-like_PHP"/>
</dbReference>
<evidence type="ECO:0000256" key="13">
    <source>
        <dbReference type="PIRSR" id="PIRSR610347-2"/>
    </source>
</evidence>
<evidence type="ECO:0000256" key="14">
    <source>
        <dbReference type="RuleBase" id="RU004273"/>
    </source>
</evidence>
<dbReference type="Gene3D" id="1.25.10.10">
    <property type="entry name" value="Leucine-rich Repeat Variant"/>
    <property type="match status" value="1"/>
</dbReference>
<dbReference type="InterPro" id="IPR029052">
    <property type="entry name" value="Metallo-depent_PP-like"/>
</dbReference>
<dbReference type="Pfam" id="PF09759">
    <property type="entry name" value="Atx10homo_assoc"/>
    <property type="match status" value="1"/>
</dbReference>
<dbReference type="SUPFAM" id="SSF56300">
    <property type="entry name" value="Metallo-dependent phosphatases"/>
    <property type="match status" value="1"/>
</dbReference>
<dbReference type="CDD" id="cd00144">
    <property type="entry name" value="MPP_PPP_family"/>
    <property type="match status" value="1"/>
</dbReference>
<comment type="similarity">
    <text evidence="3">Belongs to the ataxin-10 family.</text>
</comment>
<dbReference type="EMBL" id="JAPWDV010000003">
    <property type="protein sequence ID" value="KAJ6217595.1"/>
    <property type="molecule type" value="Genomic_DNA"/>
</dbReference>
<dbReference type="GO" id="GO:0003690">
    <property type="term" value="F:double-stranded DNA binding"/>
    <property type="evidence" value="ECO:0007669"/>
    <property type="project" value="TreeGrafter"/>
</dbReference>
<dbReference type="Gene3D" id="3.30.870.10">
    <property type="entry name" value="Endonuclease Chain A"/>
    <property type="match status" value="2"/>
</dbReference>
<dbReference type="PROSITE" id="PS00018">
    <property type="entry name" value="EF_HAND_1"/>
    <property type="match status" value="1"/>
</dbReference>
<comment type="function">
    <text evidence="12">May play a role in the regulation of cytokinesis. May play a role in signaling by stimulating protein glycosylation. Induces neuritogenesis by activating the Ras-MAP kinase pathway and is necessary for the survival of cerebellar neurons. Does not appear to play a major role in ciliogenesis.</text>
</comment>
<keyword evidence="9" id="KW-0269">Exonuclease</keyword>
<dbReference type="InterPro" id="IPR006186">
    <property type="entry name" value="Ser/Thr-sp_prot-phosphatase"/>
</dbReference>
<evidence type="ECO:0000256" key="9">
    <source>
        <dbReference type="ARBA" id="ARBA00022839"/>
    </source>
</evidence>
<dbReference type="SUPFAM" id="SSF47473">
    <property type="entry name" value="EF-hand"/>
    <property type="match status" value="1"/>
</dbReference>
<dbReference type="GO" id="GO:0006281">
    <property type="term" value="P:DNA repair"/>
    <property type="evidence" value="ECO:0007669"/>
    <property type="project" value="UniProtKB-KW"/>
</dbReference>
<dbReference type="InterPro" id="IPR019406">
    <property type="entry name" value="APLF_PBZ"/>
</dbReference>
<keyword evidence="6" id="KW-0227">DNA damage</keyword>
<comment type="caution">
    <text evidence="16">The sequence shown here is derived from an EMBL/GenBank/DDBJ whole genome shotgun (WGS) entry which is preliminary data.</text>
</comment>
<organism evidence="16 17">
    <name type="scientific">Blomia tropicalis</name>
    <name type="common">Mite</name>
    <dbReference type="NCBI Taxonomy" id="40697"/>
    <lineage>
        <taxon>Eukaryota</taxon>
        <taxon>Metazoa</taxon>
        <taxon>Ecdysozoa</taxon>
        <taxon>Arthropoda</taxon>
        <taxon>Chelicerata</taxon>
        <taxon>Arachnida</taxon>
        <taxon>Acari</taxon>
        <taxon>Acariformes</taxon>
        <taxon>Sarcoptiformes</taxon>
        <taxon>Astigmata</taxon>
        <taxon>Glycyphagoidea</taxon>
        <taxon>Echimyopodidae</taxon>
        <taxon>Blomia</taxon>
    </lineage>
</organism>
<dbReference type="Pfam" id="PF06087">
    <property type="entry name" value="Tyr-DNA_phospho"/>
    <property type="match status" value="1"/>
</dbReference>
<dbReference type="GO" id="GO:0005509">
    <property type="term" value="F:calcium ion binding"/>
    <property type="evidence" value="ECO:0007669"/>
    <property type="project" value="InterPro"/>
</dbReference>
<dbReference type="InterPro" id="IPR011992">
    <property type="entry name" value="EF-hand-dom_pair"/>
</dbReference>
<keyword evidence="10" id="KW-0234">DNA repair</keyword>
<evidence type="ECO:0000256" key="3">
    <source>
        <dbReference type="ARBA" id="ARBA00008384"/>
    </source>
</evidence>
<protein>
    <recommendedName>
        <fullName evidence="14">Serine/threonine-protein phosphatase</fullName>
        <ecNumber evidence="14">3.1.3.16</ecNumber>
    </recommendedName>
</protein>
<keyword evidence="11" id="KW-0539">Nucleus</keyword>
<dbReference type="PRINTS" id="PR00114">
    <property type="entry name" value="STPHPHTASE"/>
</dbReference>
<dbReference type="PANTHER" id="PTHR12415:SF0">
    <property type="entry name" value="TYROSYL-DNA PHOSPHODIESTERASE 1"/>
    <property type="match status" value="1"/>
</dbReference>
<dbReference type="GO" id="GO:0005634">
    <property type="term" value="C:nucleus"/>
    <property type="evidence" value="ECO:0007669"/>
    <property type="project" value="UniProtKB-SubCell"/>
</dbReference>
<dbReference type="SUPFAM" id="SSF56024">
    <property type="entry name" value="Phospholipase D/nuclease"/>
    <property type="match status" value="2"/>
</dbReference>
<dbReference type="GO" id="GO:0003697">
    <property type="term" value="F:single-stranded DNA binding"/>
    <property type="evidence" value="ECO:0007669"/>
    <property type="project" value="TreeGrafter"/>
</dbReference>
<evidence type="ECO:0000256" key="1">
    <source>
        <dbReference type="ARBA" id="ARBA00004123"/>
    </source>
</evidence>
<dbReference type="PROSITE" id="PS50222">
    <property type="entry name" value="EF_HAND_2"/>
    <property type="match status" value="1"/>
</dbReference>
<dbReference type="GO" id="GO:0004527">
    <property type="term" value="F:exonuclease activity"/>
    <property type="evidence" value="ECO:0007669"/>
    <property type="project" value="UniProtKB-KW"/>
</dbReference>
<dbReference type="SUPFAM" id="SSF48371">
    <property type="entry name" value="ARM repeat"/>
    <property type="match status" value="1"/>
</dbReference>
<evidence type="ECO:0000256" key="12">
    <source>
        <dbReference type="ARBA" id="ARBA00045173"/>
    </source>
</evidence>
<evidence type="ECO:0000256" key="10">
    <source>
        <dbReference type="ARBA" id="ARBA00023204"/>
    </source>
</evidence>
<dbReference type="EC" id="3.1.3.16" evidence="14"/>